<dbReference type="RefSeq" id="WP_005305693.1">
    <property type="nucleotide sequence ID" value="NZ_PYOG01000006.1"/>
</dbReference>
<gene>
    <name evidence="1" type="ORF">NCTC11647_02945</name>
</gene>
<evidence type="ECO:0000313" key="1">
    <source>
        <dbReference type="EMBL" id="SPY44010.1"/>
    </source>
</evidence>
<protein>
    <submittedName>
        <fullName evidence="1">Uncharacterized protein</fullName>
    </submittedName>
</protein>
<dbReference type="Proteomes" id="UP000251647">
    <property type="component" value="Unassembled WGS sequence"/>
</dbReference>
<name>A0A2X1XLP6_PHODM</name>
<dbReference type="OrthoDB" id="5841159at2"/>
<dbReference type="EMBL" id="UATL01000005">
    <property type="protein sequence ID" value="SPY44010.1"/>
    <property type="molecule type" value="Genomic_DNA"/>
</dbReference>
<evidence type="ECO:0000313" key="2">
    <source>
        <dbReference type="Proteomes" id="UP000251647"/>
    </source>
</evidence>
<accession>A0A2X1XLP6</accession>
<reference evidence="1 2" key="1">
    <citation type="submission" date="2018-06" db="EMBL/GenBank/DDBJ databases">
        <authorList>
            <consortium name="Pathogen Informatics"/>
            <person name="Doyle S."/>
        </authorList>
    </citation>
    <scope>NUCLEOTIDE SEQUENCE [LARGE SCALE GENOMIC DNA]</scope>
    <source>
        <strain evidence="1 2">NCTC11647</strain>
    </source>
</reference>
<proteinExistence type="predicted"/>
<dbReference type="AlphaFoldDB" id="A0A2X1XLP6"/>
<sequence length="440" mass="50206">MVIDTRGFMDGALRGFDLMENHYDRAERKADRERSLRLADEQNKRQEQWRQKAWDRDEDRYQERLKTDQANNDKEERRYQDGLKLKKQQLAQSNAVNAAQQQYYQQRNNREKRLQFIQDNAPLIDQAWTRFNETGELSDILNNDYIKGTAYDVRSYTPDKINAFNNLRTNIPNVLSGKADVDSLVPDIGVVYKSNIDRVIGSKDDSGKRTVTGAELANIHLASDINPDIKGDQPGLVLGLKVKYDDGSTAVKPVTKLRSSDPNDHPLVIPLDEAMKDLSGQMKLARLASTSKAYQQLFGKDNKAQKSVDKEYRGEVNKISKWYGDATLDLMKNSGGTVSPEQQEQLDKQRDDMLAKLNKMYGKAQTTTITKFTPTERWASGDGTKQEYLQAMKSAGRDIGSLSVEQLEQGYQQALIRKKEREKEQHESEIANRIRGGIVY</sequence>
<organism evidence="1 2">
    <name type="scientific">Photobacterium damselae</name>
    <dbReference type="NCBI Taxonomy" id="38293"/>
    <lineage>
        <taxon>Bacteria</taxon>
        <taxon>Pseudomonadati</taxon>
        <taxon>Pseudomonadota</taxon>
        <taxon>Gammaproteobacteria</taxon>
        <taxon>Vibrionales</taxon>
        <taxon>Vibrionaceae</taxon>
        <taxon>Photobacterium</taxon>
    </lineage>
</organism>